<dbReference type="OrthoDB" id="1937804at2759"/>
<reference evidence="2 3" key="1">
    <citation type="journal article" date="2021" name="Plant Biotechnol. J.">
        <title>Multi-omics assisted identification of the key and species-specific regulatory components of drought-tolerant mechanisms in Gossypium stocksii.</title>
        <authorList>
            <person name="Yu D."/>
            <person name="Ke L."/>
            <person name="Zhang D."/>
            <person name="Wu Y."/>
            <person name="Sun Y."/>
            <person name="Mei J."/>
            <person name="Sun J."/>
            <person name="Sun Y."/>
        </authorList>
    </citation>
    <scope>NUCLEOTIDE SEQUENCE [LARGE SCALE GENOMIC DNA]</scope>
    <source>
        <strain evidence="3">cv. E1</strain>
        <tissue evidence="2">Leaf</tissue>
    </source>
</reference>
<sequence>MCPSLLVAMMEGWRLETFTFEFPCIEAEITLEDIDLIVGFPIEGVVITGRSQIDPQRVISRLVENYPVDKKDIERVK</sequence>
<accession>A0A9D3U7T3</accession>
<dbReference type="InterPro" id="IPR019557">
    <property type="entry name" value="AminoTfrase-like_pln_mobile"/>
</dbReference>
<evidence type="ECO:0000259" key="1">
    <source>
        <dbReference type="Pfam" id="PF10536"/>
    </source>
</evidence>
<organism evidence="2 3">
    <name type="scientific">Gossypium stocksii</name>
    <dbReference type="NCBI Taxonomy" id="47602"/>
    <lineage>
        <taxon>Eukaryota</taxon>
        <taxon>Viridiplantae</taxon>
        <taxon>Streptophyta</taxon>
        <taxon>Embryophyta</taxon>
        <taxon>Tracheophyta</taxon>
        <taxon>Spermatophyta</taxon>
        <taxon>Magnoliopsida</taxon>
        <taxon>eudicotyledons</taxon>
        <taxon>Gunneridae</taxon>
        <taxon>Pentapetalae</taxon>
        <taxon>rosids</taxon>
        <taxon>malvids</taxon>
        <taxon>Malvales</taxon>
        <taxon>Malvaceae</taxon>
        <taxon>Malvoideae</taxon>
        <taxon>Gossypium</taxon>
    </lineage>
</organism>
<keyword evidence="3" id="KW-1185">Reference proteome</keyword>
<evidence type="ECO:0000313" key="2">
    <source>
        <dbReference type="EMBL" id="KAH1031483.1"/>
    </source>
</evidence>
<dbReference type="PANTHER" id="PTHR46033:SF8">
    <property type="entry name" value="PROTEIN MAINTENANCE OF MERISTEMS-LIKE"/>
    <property type="match status" value="1"/>
</dbReference>
<protein>
    <recommendedName>
        <fullName evidence="1">Aminotransferase-like plant mobile domain-containing protein</fullName>
    </recommendedName>
</protein>
<evidence type="ECO:0000313" key="3">
    <source>
        <dbReference type="Proteomes" id="UP000828251"/>
    </source>
</evidence>
<dbReference type="InterPro" id="IPR044824">
    <property type="entry name" value="MAIN-like"/>
</dbReference>
<dbReference type="EMBL" id="JAIQCV010000013">
    <property type="protein sequence ID" value="KAH1031483.1"/>
    <property type="molecule type" value="Genomic_DNA"/>
</dbReference>
<feature type="domain" description="Aminotransferase-like plant mobile" evidence="1">
    <location>
        <begin position="4"/>
        <end position="70"/>
    </location>
</feature>
<comment type="caution">
    <text evidence="2">The sequence shown here is derived from an EMBL/GenBank/DDBJ whole genome shotgun (WGS) entry which is preliminary data.</text>
</comment>
<gene>
    <name evidence="2" type="ORF">J1N35_043657</name>
</gene>
<proteinExistence type="predicted"/>
<dbReference type="PANTHER" id="PTHR46033">
    <property type="entry name" value="PROTEIN MAIN-LIKE 2"/>
    <property type="match status" value="1"/>
</dbReference>
<name>A0A9D3U7T3_9ROSI</name>
<dbReference type="AlphaFoldDB" id="A0A9D3U7T3"/>
<dbReference type="Proteomes" id="UP000828251">
    <property type="component" value="Unassembled WGS sequence"/>
</dbReference>
<dbReference type="Pfam" id="PF10536">
    <property type="entry name" value="PMD"/>
    <property type="match status" value="1"/>
</dbReference>
<dbReference type="GO" id="GO:0010073">
    <property type="term" value="P:meristem maintenance"/>
    <property type="evidence" value="ECO:0007669"/>
    <property type="project" value="InterPro"/>
</dbReference>